<dbReference type="Pfam" id="PF00296">
    <property type="entry name" value="Bac_luciferase"/>
    <property type="match status" value="1"/>
</dbReference>
<feature type="binding site" evidence="6">
    <location>
        <position position="221"/>
    </location>
    <ligand>
        <name>FMN</name>
        <dbReference type="ChEBI" id="CHEBI:58210"/>
    </ligand>
</feature>
<dbReference type="InterPro" id="IPR011251">
    <property type="entry name" value="Luciferase-like_dom"/>
</dbReference>
<keyword evidence="2 6" id="KW-0288">FMN</keyword>
<dbReference type="PIRSF" id="PIRSF000337">
    <property type="entry name" value="NTA_MOA"/>
    <property type="match status" value="1"/>
</dbReference>
<reference evidence="10" key="1">
    <citation type="submission" date="2015-08" db="EMBL/GenBank/DDBJ databases">
        <title>Genome sequencing project for genomic taxonomy and phylogenomics of Bacillus-like bacteria.</title>
        <authorList>
            <person name="Liu B."/>
            <person name="Wang J."/>
            <person name="Zhu Y."/>
            <person name="Liu G."/>
            <person name="Chen Q."/>
            <person name="Chen Z."/>
            <person name="Lan J."/>
            <person name="Che J."/>
            <person name="Ge C."/>
            <person name="Shi H."/>
            <person name="Pan Z."/>
            <person name="Liu X."/>
        </authorList>
    </citation>
    <scope>NUCLEOTIDE SEQUENCE [LARGE SCALE GENOMIC DNA]</scope>
    <source>
        <strain evidence="10">FJAT-4402</strain>
    </source>
</reference>
<keyword evidence="4" id="KW-0503">Monooxygenase</keyword>
<keyword evidence="3" id="KW-0560">Oxidoreductase</keyword>
<sequence>MAKKKRQMILNLFLNNIGHHEAAWRHPAAEIDQLNDFSYYRKIAVKAEEAKFDSIFFADRLAVSKEAVQYSAASRLEPLTLLSAISVVTEKIGLIATVSTSFNEPYNLARKFSSIDHLSKGRAGWNIITSGTDEEARNFNYDKIPDHALRYRRSKEFLEVALKLWDSWEEEALIKDKAAGIYADPDKVHRADHKGEFYQVRGPLNVSRSPQGRPVLVQAGSSKDGKKFSAEFAEAVFTAQQTLEEAQIFYEDVKQRAEGFGRNRNEIKILPGICPVIGNTEEEAKEKEYRLHHLANPDHSLSQLSSRIGFDLSGYPLDGPLPELSETGHIRGHQSRTKLIKDLAQRENLTIRQLLHRLAGGRGHYTISGTAEQIANLLEEWFENGAADGFNIMPQLMGEGLDDFIEKVLPILRQKGLFRENYTGDTLREHYGLGYPASQFSTKDNRRSSIEKVHTSDQIG</sequence>
<gene>
    <name evidence="9" type="ORF">AM592_02015</name>
</gene>
<dbReference type="InterPro" id="IPR016215">
    <property type="entry name" value="NTA_MOA"/>
</dbReference>
<feature type="binding site" evidence="6">
    <location>
        <position position="151"/>
    </location>
    <ligand>
        <name>FMN</name>
        <dbReference type="ChEBI" id="CHEBI:58210"/>
    </ligand>
</feature>
<dbReference type="PANTHER" id="PTHR30011:SF16">
    <property type="entry name" value="C2H2 FINGER DOMAIN TRANSCRIPTION FACTOR (EUROFUNG)-RELATED"/>
    <property type="match status" value="1"/>
</dbReference>
<dbReference type="GO" id="GO:0016705">
    <property type="term" value="F:oxidoreductase activity, acting on paired donors, with incorporation or reduction of molecular oxygen"/>
    <property type="evidence" value="ECO:0007669"/>
    <property type="project" value="InterPro"/>
</dbReference>
<feature type="binding site" evidence="6">
    <location>
        <position position="222"/>
    </location>
    <ligand>
        <name>FMN</name>
        <dbReference type="ChEBI" id="CHEBI:58210"/>
    </ligand>
</feature>
<evidence type="ECO:0000256" key="1">
    <source>
        <dbReference type="ARBA" id="ARBA00022630"/>
    </source>
</evidence>
<evidence type="ECO:0000259" key="8">
    <source>
        <dbReference type="Pfam" id="PF00296"/>
    </source>
</evidence>
<proteinExistence type="inferred from homology"/>
<feature type="domain" description="Luciferase-like" evidence="8">
    <location>
        <begin position="26"/>
        <end position="386"/>
    </location>
</feature>
<dbReference type="InterPro" id="IPR036661">
    <property type="entry name" value="Luciferase-like_sf"/>
</dbReference>
<dbReference type="InterPro" id="IPR051260">
    <property type="entry name" value="Diverse_substr_monoxygenases"/>
</dbReference>
<dbReference type="NCBIfam" id="TIGR03860">
    <property type="entry name" value="FMN_nitrolo"/>
    <property type="match status" value="1"/>
</dbReference>
<dbReference type="GO" id="GO:0004497">
    <property type="term" value="F:monooxygenase activity"/>
    <property type="evidence" value="ECO:0007669"/>
    <property type="project" value="UniProtKB-KW"/>
</dbReference>
<dbReference type="RefSeq" id="WP_053602229.1">
    <property type="nucleotide sequence ID" value="NZ_CP012600.1"/>
</dbReference>
<dbReference type="EMBL" id="CP012600">
    <property type="protein sequence ID" value="ALC80495.1"/>
    <property type="molecule type" value="Genomic_DNA"/>
</dbReference>
<dbReference type="AlphaFoldDB" id="A0A0M4G6I2"/>
<feature type="binding site" evidence="6">
    <location>
        <position position="59"/>
    </location>
    <ligand>
        <name>FMN</name>
        <dbReference type="ChEBI" id="CHEBI:58210"/>
    </ligand>
</feature>
<feature type="region of interest" description="Disordered" evidence="7">
    <location>
        <begin position="438"/>
        <end position="460"/>
    </location>
</feature>
<name>A0A0M4G6I2_9BACI</name>
<keyword evidence="10" id="KW-1185">Reference proteome</keyword>
<feature type="binding site" evidence="6">
    <location>
        <position position="147"/>
    </location>
    <ligand>
        <name>FMN</name>
        <dbReference type="ChEBI" id="CHEBI:58210"/>
    </ligand>
</feature>
<evidence type="ECO:0000256" key="5">
    <source>
        <dbReference type="ARBA" id="ARBA00033748"/>
    </source>
</evidence>
<accession>A0A0M4G6I2</accession>
<dbReference type="PATRIC" id="fig|1441095.3.peg.436"/>
<evidence type="ECO:0000256" key="2">
    <source>
        <dbReference type="ARBA" id="ARBA00022643"/>
    </source>
</evidence>
<reference evidence="9 10" key="2">
    <citation type="journal article" date="2016" name="Int. J. Syst. Evol. Microbiol.">
        <title>Bacillus gobiensis sp. nov., isolated from a soil sample.</title>
        <authorList>
            <person name="Liu B."/>
            <person name="Liu G.H."/>
            <person name="Cetin S."/>
            <person name="Schumann P."/>
            <person name="Pan Z.Z."/>
            <person name="Chen Q.Q."/>
        </authorList>
    </citation>
    <scope>NUCLEOTIDE SEQUENCE [LARGE SCALE GENOMIC DNA]</scope>
    <source>
        <strain evidence="9 10">FJAT-4402</strain>
    </source>
</reference>
<keyword evidence="1 6" id="KW-0285">Flavoprotein</keyword>
<dbReference type="Proteomes" id="UP000067625">
    <property type="component" value="Chromosome"/>
</dbReference>
<evidence type="ECO:0000313" key="9">
    <source>
        <dbReference type="EMBL" id="ALC80495.1"/>
    </source>
</evidence>
<evidence type="ECO:0000256" key="3">
    <source>
        <dbReference type="ARBA" id="ARBA00023002"/>
    </source>
</evidence>
<dbReference type="STRING" id="1441095.AM592_02015"/>
<dbReference type="OrthoDB" id="3265338at2"/>
<feature type="binding site" evidence="6">
    <location>
        <position position="97"/>
    </location>
    <ligand>
        <name>FMN</name>
        <dbReference type="ChEBI" id="CHEBI:58210"/>
    </ligand>
</feature>
<dbReference type="SUPFAM" id="SSF51679">
    <property type="entry name" value="Bacterial luciferase-like"/>
    <property type="match status" value="1"/>
</dbReference>
<evidence type="ECO:0000313" key="10">
    <source>
        <dbReference type="Proteomes" id="UP000067625"/>
    </source>
</evidence>
<evidence type="ECO:0000256" key="4">
    <source>
        <dbReference type="ARBA" id="ARBA00023033"/>
    </source>
</evidence>
<comment type="similarity">
    <text evidence="5">Belongs to the NtaA/SnaA/DszA monooxygenase family.</text>
</comment>
<protein>
    <recommendedName>
        <fullName evidence="8">Luciferase-like domain-containing protein</fullName>
    </recommendedName>
</protein>
<dbReference type="Gene3D" id="3.20.20.30">
    <property type="entry name" value="Luciferase-like domain"/>
    <property type="match status" value="1"/>
</dbReference>
<dbReference type="PANTHER" id="PTHR30011">
    <property type="entry name" value="ALKANESULFONATE MONOOXYGENASE-RELATED"/>
    <property type="match status" value="1"/>
</dbReference>
<evidence type="ECO:0000256" key="6">
    <source>
        <dbReference type="PIRSR" id="PIRSR000337-1"/>
    </source>
</evidence>
<feature type="compositionally biased region" description="Basic and acidic residues" evidence="7">
    <location>
        <begin position="443"/>
        <end position="460"/>
    </location>
</feature>
<organism evidence="9 10">
    <name type="scientific">Bacillus gobiensis</name>
    <dbReference type="NCBI Taxonomy" id="1441095"/>
    <lineage>
        <taxon>Bacteria</taxon>
        <taxon>Bacillati</taxon>
        <taxon>Bacillota</taxon>
        <taxon>Bacilli</taxon>
        <taxon>Bacillales</taxon>
        <taxon>Bacillaceae</taxon>
        <taxon>Bacillus</taxon>
    </lineage>
</organism>
<dbReference type="CDD" id="cd01095">
    <property type="entry name" value="Nitrilotriacetate_monoxgenase"/>
    <property type="match status" value="1"/>
</dbReference>
<evidence type="ECO:0000256" key="7">
    <source>
        <dbReference type="SAM" id="MobiDB-lite"/>
    </source>
</evidence>